<sequence>MIGIAIVLLLNLAFGAWVVRLIVKDPANLRKRRDKPVDPTDPPAR</sequence>
<reference evidence="1 2" key="1">
    <citation type="submission" date="2020-08" db="EMBL/GenBank/DDBJ databases">
        <title>Genomic Encyclopedia of Type Strains, Phase IV (KMG-IV): sequencing the most valuable type-strain genomes for metagenomic binning, comparative biology and taxonomic classification.</title>
        <authorList>
            <person name="Goeker M."/>
        </authorList>
    </citation>
    <scope>NUCLEOTIDE SEQUENCE [LARGE SCALE GENOMIC DNA]</scope>
    <source>
        <strain evidence="1 2">DSM 102189</strain>
    </source>
</reference>
<gene>
    <name evidence="1" type="ORF">FHS79_001907</name>
</gene>
<evidence type="ECO:0000313" key="2">
    <source>
        <dbReference type="Proteomes" id="UP000538147"/>
    </source>
</evidence>
<protein>
    <submittedName>
        <fullName evidence="1">Uncharacterized protein</fullName>
    </submittedName>
</protein>
<accession>A0A841LFH9</accession>
<comment type="caution">
    <text evidence="1">The sequence shown here is derived from an EMBL/GenBank/DDBJ whole genome shotgun (WGS) entry which is preliminary data.</text>
</comment>
<keyword evidence="2" id="KW-1185">Reference proteome</keyword>
<proteinExistence type="predicted"/>
<dbReference type="RefSeq" id="WP_184198839.1">
    <property type="nucleotide sequence ID" value="NZ_JACIIV010000012.1"/>
</dbReference>
<dbReference type="EMBL" id="JACIIV010000012">
    <property type="protein sequence ID" value="MBB6227728.1"/>
    <property type="molecule type" value="Genomic_DNA"/>
</dbReference>
<dbReference type="Proteomes" id="UP000538147">
    <property type="component" value="Unassembled WGS sequence"/>
</dbReference>
<evidence type="ECO:0000313" key="1">
    <source>
        <dbReference type="EMBL" id="MBB6227728.1"/>
    </source>
</evidence>
<name>A0A841LFH9_9SPHN</name>
<dbReference type="AlphaFoldDB" id="A0A841LFH9"/>
<organism evidence="1 2">
    <name type="scientific">Polymorphobacter multimanifer</name>
    <dbReference type="NCBI Taxonomy" id="1070431"/>
    <lineage>
        <taxon>Bacteria</taxon>
        <taxon>Pseudomonadati</taxon>
        <taxon>Pseudomonadota</taxon>
        <taxon>Alphaproteobacteria</taxon>
        <taxon>Sphingomonadales</taxon>
        <taxon>Sphingosinicellaceae</taxon>
        <taxon>Polymorphobacter</taxon>
    </lineage>
</organism>